<dbReference type="SUPFAM" id="SSF50346">
    <property type="entry name" value="PRC-barrel domain"/>
    <property type="match status" value="2"/>
</dbReference>
<evidence type="ECO:0000259" key="1">
    <source>
        <dbReference type="Pfam" id="PF05239"/>
    </source>
</evidence>
<dbReference type="InterPro" id="IPR011033">
    <property type="entry name" value="PRC_barrel-like_sf"/>
</dbReference>
<comment type="caution">
    <text evidence="2">The sequence shown here is derived from an EMBL/GenBank/DDBJ whole genome shotgun (WGS) entry which is preliminary data.</text>
</comment>
<evidence type="ECO:0000313" key="2">
    <source>
        <dbReference type="EMBL" id="PRC91065.1"/>
    </source>
</evidence>
<gene>
    <name evidence="2" type="ORF">S2091_4253</name>
</gene>
<dbReference type="Gene3D" id="3.90.50.10">
    <property type="entry name" value="Photosynthetic Reaction Center, subunit H, domain 2"/>
    <property type="match status" value="2"/>
</dbReference>
<dbReference type="GO" id="GO:0030077">
    <property type="term" value="C:plasma membrane light-harvesting complex"/>
    <property type="evidence" value="ECO:0007669"/>
    <property type="project" value="InterPro"/>
</dbReference>
<proteinExistence type="predicted"/>
<dbReference type="Pfam" id="PF05239">
    <property type="entry name" value="PRC"/>
    <property type="match status" value="1"/>
</dbReference>
<reference evidence="2 3" key="1">
    <citation type="submission" date="2018-02" db="EMBL/GenBank/DDBJ databases">
        <title>Solimicrobium silvestre gen. nov., sp. nov., isolated from alpine forest soil.</title>
        <authorList>
            <person name="Margesin R."/>
            <person name="Albuquerque L."/>
            <person name="Zhang D.-C."/>
            <person name="Froufe H.J.C."/>
            <person name="Severino R."/>
            <person name="Roxo I."/>
            <person name="Egas C."/>
            <person name="Da Costa M.S."/>
        </authorList>
    </citation>
    <scope>NUCLEOTIDE SEQUENCE [LARGE SCALE GENOMIC DNA]</scope>
    <source>
        <strain evidence="2 3">S20-91</strain>
    </source>
</reference>
<protein>
    <recommendedName>
        <fullName evidence="1">PRC-barrel domain-containing protein</fullName>
    </recommendedName>
</protein>
<feature type="domain" description="PRC-barrel" evidence="1">
    <location>
        <begin position="16"/>
        <end position="54"/>
    </location>
</feature>
<dbReference type="OrthoDB" id="9793882at2"/>
<dbReference type="AlphaFoldDB" id="A0A2S9GTM4"/>
<dbReference type="InterPro" id="IPR014747">
    <property type="entry name" value="Bac_photo_RC_H_C"/>
</dbReference>
<dbReference type="GO" id="GO:0019684">
    <property type="term" value="P:photosynthesis, light reaction"/>
    <property type="evidence" value="ECO:0007669"/>
    <property type="project" value="InterPro"/>
</dbReference>
<accession>A0A2S9GTM4</accession>
<dbReference type="Proteomes" id="UP000237839">
    <property type="component" value="Unassembled WGS sequence"/>
</dbReference>
<evidence type="ECO:0000313" key="3">
    <source>
        <dbReference type="Proteomes" id="UP000237839"/>
    </source>
</evidence>
<dbReference type="InterPro" id="IPR027275">
    <property type="entry name" value="PRC-brl_dom"/>
</dbReference>
<dbReference type="RefSeq" id="WP_105533982.1">
    <property type="nucleotide sequence ID" value="NZ_PUGF01000030.1"/>
</dbReference>
<name>A0A2S9GTM4_9BURK</name>
<organism evidence="2 3">
    <name type="scientific">Solimicrobium silvestre</name>
    <dbReference type="NCBI Taxonomy" id="2099400"/>
    <lineage>
        <taxon>Bacteria</taxon>
        <taxon>Pseudomonadati</taxon>
        <taxon>Pseudomonadota</taxon>
        <taxon>Betaproteobacteria</taxon>
        <taxon>Burkholderiales</taxon>
        <taxon>Oxalobacteraceae</taxon>
        <taxon>Solimicrobium</taxon>
    </lineage>
</organism>
<keyword evidence="3" id="KW-1185">Reference proteome</keyword>
<sequence length="278" mass="31770">MLRSLIDLNEYAIHATDGNIGHVKDFYFDDEGWAIRYFIVDTGSWLLSRKVLISPIAIGKPNWAEKTLPVLITKEQVKNSPDIDTEKPVSRQHENHYLGYYGYPIYWGGAGLWGAGIYPDMMMPGYLGDNTSTNTLPQEAVINGSRPEEVERHQNSGSHLRSCKAVIGYHIHASDGDIGHVSGMLVDDETWAIRYFIVDTSNWWLGHQVLIAPLWVEEVRWLDRTVTVNLTRQEVKDAAPYDIAVELGREQEVDIHQHYGRAGYWEHEESNKDVELYD</sequence>
<dbReference type="EMBL" id="PUGF01000030">
    <property type="protein sequence ID" value="PRC91065.1"/>
    <property type="molecule type" value="Genomic_DNA"/>
</dbReference>